<dbReference type="InterPro" id="IPR006407">
    <property type="entry name" value="GlgB"/>
</dbReference>
<accession>A0A4P7A2S5</accession>
<comment type="pathway">
    <text evidence="3 10">Glycan biosynthesis; glycogen biosynthesis.</text>
</comment>
<comment type="function">
    <text evidence="2 10">Catalyzes the formation of the alpha-1,6-glucosidic linkages in glycogen by scission of a 1,4-alpha-linked oligosaccharide from growing alpha-1,4-glucan chains and the subsequent attachment of the oligosaccharide to the alpha-1,6 position.</text>
</comment>
<dbReference type="AlphaFoldDB" id="A0A4P7A2S5"/>
<protein>
    <recommendedName>
        <fullName evidence="10">1,4-alpha-glucan branching enzyme GlgB</fullName>
        <ecNumber evidence="10">2.4.1.18</ecNumber>
    </recommendedName>
    <alternativeName>
        <fullName evidence="10">1,4-alpha-D-glucan:1,4-alpha-D-glucan 6-glucosyl-transferase</fullName>
    </alternativeName>
    <alternativeName>
        <fullName evidence="10">Alpha-(1-&gt;4)-glucan branching enzyme</fullName>
    </alternativeName>
    <alternativeName>
        <fullName evidence="10">Glycogen branching enzyme</fullName>
        <shortName evidence="10">BE</shortName>
    </alternativeName>
</protein>
<dbReference type="InterPro" id="IPR013780">
    <property type="entry name" value="Glyco_hydro_b"/>
</dbReference>
<name>A0A4P7A2S5_9BACL</name>
<dbReference type="KEGG" id="panc:E2636_08535"/>
<dbReference type="Pfam" id="PF02806">
    <property type="entry name" value="Alpha-amylase_C"/>
    <property type="match status" value="1"/>
</dbReference>
<dbReference type="InterPro" id="IPR004193">
    <property type="entry name" value="Glyco_hydro_13_N"/>
</dbReference>
<dbReference type="SUPFAM" id="SSF51011">
    <property type="entry name" value="Glycosyl hydrolase domain"/>
    <property type="match status" value="1"/>
</dbReference>
<dbReference type="InterPro" id="IPR013783">
    <property type="entry name" value="Ig-like_fold"/>
</dbReference>
<dbReference type="SUPFAM" id="SSF51445">
    <property type="entry name" value="(Trans)glycosidases"/>
    <property type="match status" value="1"/>
</dbReference>
<dbReference type="FunFam" id="2.60.40.1180:FF:000002">
    <property type="entry name" value="1,4-alpha-glucan branching enzyme GlgB"/>
    <property type="match status" value="1"/>
</dbReference>
<evidence type="ECO:0000256" key="11">
    <source>
        <dbReference type="PIRSR" id="PIRSR000463-1"/>
    </source>
</evidence>
<dbReference type="GO" id="GO:0043169">
    <property type="term" value="F:cation binding"/>
    <property type="evidence" value="ECO:0007669"/>
    <property type="project" value="InterPro"/>
</dbReference>
<evidence type="ECO:0000256" key="1">
    <source>
        <dbReference type="ARBA" id="ARBA00000826"/>
    </source>
</evidence>
<evidence type="ECO:0000256" key="5">
    <source>
        <dbReference type="ARBA" id="ARBA00022600"/>
    </source>
</evidence>
<dbReference type="GO" id="GO:0004553">
    <property type="term" value="F:hydrolase activity, hydrolyzing O-glycosyl compounds"/>
    <property type="evidence" value="ECO:0007669"/>
    <property type="project" value="InterPro"/>
</dbReference>
<evidence type="ECO:0000256" key="10">
    <source>
        <dbReference type="HAMAP-Rule" id="MF_00685"/>
    </source>
</evidence>
<keyword evidence="8 10" id="KW-0320">Glycogen biosynthesis</keyword>
<proteinExistence type="inferred from homology"/>
<sequence length="646" mass="75190">MIKFPKQLYPSDLDVYLFHEGSLYESYKILGSHLLSHNEFQGVRFAVWAPHAKRVTVVGDFNNWNGFNSEMERMNNSGIWILFIPELKQGDIYKYEVTGPDGHKELKADPFAFYSELRPATASVIYKLDSYEWHDQKWMAQRIKTDIYHKPMMIYEVHLASWKQKKDGEFYTYQELADELVDYAVRNGFTHIELMPIMEHPFDGSWGYQITGFYSATSRYGTPEQLMYFIDQCHQKGLGVILDWVPAHFCKDIQGLGRFDGTPLYESADPMRAERPIWGTYSFDYSKPEVVSFLISNAMFWMDVYHVDGFRVDAVSSIVYLNHDNPLPIKLKNQYGGGENIEAVKFLKKLNETIFHKYPGVLMMAEESTEWPLVTRPTSEGGLGFNYKWNMGWSNDVLKYMKFDVSERPRHHHLLTFSFFYAFSENYVLPFSHDEMVHGKRSLLNKMPGDYWQKFANLRLLLGYLFTHPGKKLLFMGSEFGQFDEWKYAEEMDWMLLGFESHSNFYHYFKEINKFYQETNSLWRLDHEEAGFQWIDADNADQSVITFMRKGKRKGDYCIVVCNFSADVYHNYQIGVPSFGKYYEAFNSDALSYGGSGQGNSAPIIASKDASHNQPCSIEITVPPLGIVIFMKQTKTRQRGVNINGI</sequence>
<dbReference type="InterPro" id="IPR044143">
    <property type="entry name" value="GlgB_N_E_set_prok"/>
</dbReference>
<evidence type="ECO:0000313" key="14">
    <source>
        <dbReference type="Proteomes" id="UP000294292"/>
    </source>
</evidence>
<feature type="domain" description="Glycosyl hydrolase family 13 catalytic" evidence="12">
    <location>
        <begin position="156"/>
        <end position="516"/>
    </location>
</feature>
<dbReference type="UniPathway" id="UPA00164"/>
<reference evidence="13 14" key="1">
    <citation type="submission" date="2019-03" db="EMBL/GenBank/DDBJ databases">
        <title>Complete genome sequence of Paenisporosarcina antarctica CGMCC 1.6503T.</title>
        <authorList>
            <person name="Rong J.-C."/>
            <person name="Chi N.-Y."/>
            <person name="Zhang Q.-F."/>
        </authorList>
    </citation>
    <scope>NUCLEOTIDE SEQUENCE [LARGE SCALE GENOMIC DNA]</scope>
    <source>
        <strain evidence="13 14">CGMCC 1.6503</strain>
    </source>
</reference>
<comment type="subunit">
    <text evidence="10">Monomer.</text>
</comment>
<evidence type="ECO:0000256" key="6">
    <source>
        <dbReference type="ARBA" id="ARBA00022676"/>
    </source>
</evidence>
<dbReference type="GO" id="GO:0005978">
    <property type="term" value="P:glycogen biosynthetic process"/>
    <property type="evidence" value="ECO:0007669"/>
    <property type="project" value="UniProtKB-UniRule"/>
</dbReference>
<dbReference type="Gene3D" id="2.60.40.10">
    <property type="entry name" value="Immunoglobulins"/>
    <property type="match status" value="1"/>
</dbReference>
<dbReference type="Proteomes" id="UP000294292">
    <property type="component" value="Chromosome"/>
</dbReference>
<evidence type="ECO:0000259" key="12">
    <source>
        <dbReference type="SMART" id="SM00642"/>
    </source>
</evidence>
<evidence type="ECO:0000256" key="9">
    <source>
        <dbReference type="ARBA" id="ARBA00023277"/>
    </source>
</evidence>
<dbReference type="NCBIfam" id="TIGR01515">
    <property type="entry name" value="branching_enzym"/>
    <property type="match status" value="1"/>
</dbReference>
<dbReference type="InterPro" id="IPR017853">
    <property type="entry name" value="GH"/>
</dbReference>
<dbReference type="EC" id="2.4.1.18" evidence="10"/>
<dbReference type="GO" id="GO:0005829">
    <property type="term" value="C:cytosol"/>
    <property type="evidence" value="ECO:0007669"/>
    <property type="project" value="TreeGrafter"/>
</dbReference>
<comment type="similarity">
    <text evidence="4 10">Belongs to the glycosyl hydrolase 13 family. GlgB subfamily.</text>
</comment>
<dbReference type="FunFam" id="2.60.40.10:FF:000169">
    <property type="entry name" value="1,4-alpha-glucan branching enzyme GlgB"/>
    <property type="match status" value="1"/>
</dbReference>
<keyword evidence="9 10" id="KW-0119">Carbohydrate metabolism</keyword>
<feature type="active site" description="Nucleophile" evidence="10 11">
    <location>
        <position position="313"/>
    </location>
</feature>
<gene>
    <name evidence="10 13" type="primary">glgB</name>
    <name evidence="13" type="ORF">E2636_08535</name>
</gene>
<dbReference type="CDD" id="cd02855">
    <property type="entry name" value="E_set_GBE_prok_N"/>
    <property type="match status" value="1"/>
</dbReference>
<evidence type="ECO:0000256" key="7">
    <source>
        <dbReference type="ARBA" id="ARBA00022679"/>
    </source>
</evidence>
<dbReference type="InterPro" id="IPR006048">
    <property type="entry name" value="A-amylase/branching_C"/>
</dbReference>
<dbReference type="Gene3D" id="2.60.40.1180">
    <property type="entry name" value="Golgi alpha-mannosidase II"/>
    <property type="match status" value="1"/>
</dbReference>
<evidence type="ECO:0000256" key="3">
    <source>
        <dbReference type="ARBA" id="ARBA00004964"/>
    </source>
</evidence>
<dbReference type="Pfam" id="PF02922">
    <property type="entry name" value="CBM_48"/>
    <property type="match status" value="1"/>
</dbReference>
<dbReference type="InterPro" id="IPR037439">
    <property type="entry name" value="Branching_enzy"/>
</dbReference>
<dbReference type="GO" id="GO:0003844">
    <property type="term" value="F:1,4-alpha-glucan branching enzyme activity"/>
    <property type="evidence" value="ECO:0007669"/>
    <property type="project" value="UniProtKB-UniRule"/>
</dbReference>
<keyword evidence="7 10" id="KW-0808">Transferase</keyword>
<evidence type="ECO:0000256" key="4">
    <source>
        <dbReference type="ARBA" id="ARBA00009000"/>
    </source>
</evidence>
<dbReference type="NCBIfam" id="NF003811">
    <property type="entry name" value="PRK05402.1"/>
    <property type="match status" value="1"/>
</dbReference>
<dbReference type="OrthoDB" id="9800174at2"/>
<keyword evidence="5 10" id="KW-0321">Glycogen metabolism</keyword>
<organism evidence="13 14">
    <name type="scientific">Paenisporosarcina antarctica</name>
    <dbReference type="NCBI Taxonomy" id="417367"/>
    <lineage>
        <taxon>Bacteria</taxon>
        <taxon>Bacillati</taxon>
        <taxon>Bacillota</taxon>
        <taxon>Bacilli</taxon>
        <taxon>Bacillales</taxon>
        <taxon>Caryophanaceae</taxon>
        <taxon>Paenisporosarcina</taxon>
    </lineage>
</organism>
<dbReference type="InterPro" id="IPR006047">
    <property type="entry name" value="GH13_cat_dom"/>
</dbReference>
<dbReference type="PIRSF" id="PIRSF000463">
    <property type="entry name" value="GlgB"/>
    <property type="match status" value="1"/>
</dbReference>
<evidence type="ECO:0000313" key="13">
    <source>
        <dbReference type="EMBL" id="QBP43063.1"/>
    </source>
</evidence>
<evidence type="ECO:0000256" key="8">
    <source>
        <dbReference type="ARBA" id="ARBA00023056"/>
    </source>
</evidence>
<dbReference type="PANTHER" id="PTHR43651:SF3">
    <property type="entry name" value="1,4-ALPHA-GLUCAN-BRANCHING ENZYME"/>
    <property type="match status" value="1"/>
</dbReference>
<dbReference type="SMART" id="SM00642">
    <property type="entry name" value="Aamy"/>
    <property type="match status" value="1"/>
</dbReference>
<dbReference type="Pfam" id="PF00128">
    <property type="entry name" value="Alpha-amylase"/>
    <property type="match status" value="1"/>
</dbReference>
<dbReference type="Gene3D" id="3.20.20.80">
    <property type="entry name" value="Glycosidases"/>
    <property type="match status" value="1"/>
</dbReference>
<dbReference type="HAMAP" id="MF_00685">
    <property type="entry name" value="GlgB"/>
    <property type="match status" value="1"/>
</dbReference>
<dbReference type="EMBL" id="CP038015">
    <property type="protein sequence ID" value="QBP43063.1"/>
    <property type="molecule type" value="Genomic_DNA"/>
</dbReference>
<dbReference type="FunFam" id="3.20.20.80:FF:000003">
    <property type="entry name" value="1,4-alpha-glucan branching enzyme GlgB"/>
    <property type="match status" value="1"/>
</dbReference>
<feature type="active site" description="Proton donor" evidence="10 11">
    <location>
        <position position="366"/>
    </location>
</feature>
<comment type="catalytic activity">
    <reaction evidence="1 10">
        <text>Transfers a segment of a (1-&gt;4)-alpha-D-glucan chain to a primary hydroxy group in a similar glucan chain.</text>
        <dbReference type="EC" id="2.4.1.18"/>
    </reaction>
</comment>
<keyword evidence="6 10" id="KW-0328">Glycosyltransferase</keyword>
<evidence type="ECO:0000256" key="2">
    <source>
        <dbReference type="ARBA" id="ARBA00002953"/>
    </source>
</evidence>
<dbReference type="RefSeq" id="WP_134211776.1">
    <property type="nucleotide sequence ID" value="NZ_CP038015.1"/>
</dbReference>
<dbReference type="PANTHER" id="PTHR43651">
    <property type="entry name" value="1,4-ALPHA-GLUCAN-BRANCHING ENZYME"/>
    <property type="match status" value="1"/>
</dbReference>
<keyword evidence="14" id="KW-1185">Reference proteome</keyword>
<dbReference type="CDD" id="cd11322">
    <property type="entry name" value="AmyAc_Glg_BE"/>
    <property type="match status" value="1"/>
</dbReference>
<dbReference type="NCBIfam" id="NF008967">
    <property type="entry name" value="PRK12313.1"/>
    <property type="match status" value="1"/>
</dbReference>